<name>A0A812SRV7_SYMPI</name>
<evidence type="ECO:0000256" key="1">
    <source>
        <dbReference type="ARBA" id="ARBA00007169"/>
    </source>
</evidence>
<dbReference type="PANTHER" id="PTHR11487">
    <property type="entry name" value="THIOESTERASE"/>
    <property type="match status" value="1"/>
</dbReference>
<dbReference type="InterPro" id="IPR001031">
    <property type="entry name" value="Thioesterase"/>
</dbReference>
<feature type="domain" description="Thioesterase" evidence="3">
    <location>
        <begin position="103"/>
        <end position="324"/>
    </location>
</feature>
<dbReference type="SUPFAM" id="SSF53474">
    <property type="entry name" value="alpha/beta-Hydrolases"/>
    <property type="match status" value="1"/>
</dbReference>
<protein>
    <submittedName>
        <fullName evidence="4">OLAH protein</fullName>
    </submittedName>
</protein>
<gene>
    <name evidence="4" type="primary">OLAH</name>
    <name evidence="4" type="ORF">SPIL2461_LOCUS12851</name>
</gene>
<feature type="non-terminal residue" evidence="4">
    <location>
        <position position="488"/>
    </location>
</feature>
<proteinExistence type="inferred from homology"/>
<dbReference type="GO" id="GO:0008610">
    <property type="term" value="P:lipid biosynthetic process"/>
    <property type="evidence" value="ECO:0007669"/>
    <property type="project" value="TreeGrafter"/>
</dbReference>
<sequence length="488" mass="55362">IEELKLVGERLHYKRLTGTGPEEGWISLKVSGKELVVRKDEDDAPAEDVGGPGDAPGAVETDAALKSKVEADAKVKKDEGALLLYCMKYKVLGFPLDKPKLRILCFHNAGSAESIYTGPGTPFINWIKETKQIELMAFDYPGRDKLLKATKHTTTETLAPDLLAVAYEKLTDGVPYMVWGHSVGTWVCFEFLMLCRKVGIPMPLAAFLVTFPAPHYPEAKRPWRKNARLNDAEMRKEVAAWDKEHFSGAAKVVFEDSWGDTWEPMMRADFKLFDEYKFRHAGAPKFEFPLHCWRCEGEHFIKPDMVEAWKDWTSGPFDYQELKGAGHLTAFYKPDLKKAYFQKITDLMKNYSGDEDSESLWPCPGRWFFKSGSVLREAKADLEEREEDVDRLKKAFLEQNVAKNLYWVKLMEEAREELFDAKKVFPRFLAEVVELRHARRCLHRHEEASQAACGKGTMETCSGAIPLIRGGTNHVPDGPAGTSGGWER</sequence>
<accession>A0A812SRV7</accession>
<evidence type="ECO:0000259" key="3">
    <source>
        <dbReference type="Pfam" id="PF00975"/>
    </source>
</evidence>
<reference evidence="4" key="1">
    <citation type="submission" date="2021-02" db="EMBL/GenBank/DDBJ databases">
        <authorList>
            <person name="Dougan E. K."/>
            <person name="Rhodes N."/>
            <person name="Thang M."/>
            <person name="Chan C."/>
        </authorList>
    </citation>
    <scope>NUCLEOTIDE SEQUENCE</scope>
</reference>
<comment type="similarity">
    <text evidence="1">Belongs to the thioesterase family.</text>
</comment>
<dbReference type="InterPro" id="IPR012223">
    <property type="entry name" value="TEII"/>
</dbReference>
<dbReference type="InterPro" id="IPR029058">
    <property type="entry name" value="AB_hydrolase_fold"/>
</dbReference>
<dbReference type="Pfam" id="PF00975">
    <property type="entry name" value="Thioesterase"/>
    <property type="match status" value="1"/>
</dbReference>
<dbReference type="EMBL" id="CAJNIZ010027114">
    <property type="protein sequence ID" value="CAE7497701.1"/>
    <property type="molecule type" value="Genomic_DNA"/>
</dbReference>
<feature type="region of interest" description="Disordered" evidence="2">
    <location>
        <begin position="469"/>
        <end position="488"/>
    </location>
</feature>
<comment type="caution">
    <text evidence="4">The sequence shown here is derived from an EMBL/GenBank/DDBJ whole genome shotgun (WGS) entry which is preliminary data.</text>
</comment>
<dbReference type="AlphaFoldDB" id="A0A812SRV7"/>
<dbReference type="OrthoDB" id="541883at2759"/>
<dbReference type="Gene3D" id="3.40.50.1820">
    <property type="entry name" value="alpha/beta hydrolase"/>
    <property type="match status" value="1"/>
</dbReference>
<evidence type="ECO:0000256" key="2">
    <source>
        <dbReference type="SAM" id="MobiDB-lite"/>
    </source>
</evidence>
<keyword evidence="5" id="KW-1185">Reference proteome</keyword>
<dbReference type="Proteomes" id="UP000649617">
    <property type="component" value="Unassembled WGS sequence"/>
</dbReference>
<evidence type="ECO:0000313" key="4">
    <source>
        <dbReference type="EMBL" id="CAE7497701.1"/>
    </source>
</evidence>
<organism evidence="4 5">
    <name type="scientific">Symbiodinium pilosum</name>
    <name type="common">Dinoflagellate</name>
    <dbReference type="NCBI Taxonomy" id="2952"/>
    <lineage>
        <taxon>Eukaryota</taxon>
        <taxon>Sar</taxon>
        <taxon>Alveolata</taxon>
        <taxon>Dinophyceae</taxon>
        <taxon>Suessiales</taxon>
        <taxon>Symbiodiniaceae</taxon>
        <taxon>Symbiodinium</taxon>
    </lineage>
</organism>
<evidence type="ECO:0000313" key="5">
    <source>
        <dbReference type="Proteomes" id="UP000649617"/>
    </source>
</evidence>
<dbReference type="PANTHER" id="PTHR11487:SF0">
    <property type="entry name" value="S-ACYL FATTY ACID SYNTHASE THIOESTERASE, MEDIUM CHAIN"/>
    <property type="match status" value="1"/>
</dbReference>